<keyword evidence="2 5" id="KW-0812">Transmembrane</keyword>
<dbReference type="Gene3D" id="1.20.120.350">
    <property type="entry name" value="Voltage-gated potassium channels. Chain C"/>
    <property type="match status" value="1"/>
</dbReference>
<evidence type="ECO:0000259" key="6">
    <source>
        <dbReference type="Pfam" id="PF00520"/>
    </source>
</evidence>
<dbReference type="EMBL" id="ML006682">
    <property type="protein sequence ID" value="RKP16318.1"/>
    <property type="molecule type" value="Genomic_DNA"/>
</dbReference>
<evidence type="ECO:0000313" key="7">
    <source>
        <dbReference type="EMBL" id="RKP16318.1"/>
    </source>
</evidence>
<dbReference type="GO" id="GO:0016020">
    <property type="term" value="C:membrane"/>
    <property type="evidence" value="ECO:0007669"/>
    <property type="project" value="UniProtKB-SubCell"/>
</dbReference>
<organism evidence="7 8">
    <name type="scientific">Rozella allomycis (strain CSF55)</name>
    <dbReference type="NCBI Taxonomy" id="988480"/>
    <lineage>
        <taxon>Eukaryota</taxon>
        <taxon>Fungi</taxon>
        <taxon>Fungi incertae sedis</taxon>
        <taxon>Cryptomycota</taxon>
        <taxon>Cryptomycota incertae sedis</taxon>
        <taxon>Rozella</taxon>
    </lineage>
</organism>
<dbReference type="Proteomes" id="UP000281549">
    <property type="component" value="Unassembled WGS sequence"/>
</dbReference>
<dbReference type="Pfam" id="PF00520">
    <property type="entry name" value="Ion_trans"/>
    <property type="match status" value="1"/>
</dbReference>
<dbReference type="InterPro" id="IPR027359">
    <property type="entry name" value="Volt_channel_dom_sf"/>
</dbReference>
<evidence type="ECO:0000256" key="5">
    <source>
        <dbReference type="SAM" id="Phobius"/>
    </source>
</evidence>
<name>A0A4P9YB16_ROZAC</name>
<sequence length="118" mass="13514">MLILEKQMSTNVTKNSQSHQKKYENIEKCLSSASIIIVSIFLFEIILAIFARGIKYFKSVANILETIIILGAFIIEVVLPKNFKEIGSMLICTRIIKLFRLMMVVADTTKEILKNKFK</sequence>
<dbReference type="GO" id="GO:0005216">
    <property type="term" value="F:monoatomic ion channel activity"/>
    <property type="evidence" value="ECO:0007669"/>
    <property type="project" value="InterPro"/>
</dbReference>
<keyword evidence="4 5" id="KW-0472">Membrane</keyword>
<accession>A0A4P9YB16</accession>
<evidence type="ECO:0000256" key="1">
    <source>
        <dbReference type="ARBA" id="ARBA00004141"/>
    </source>
</evidence>
<evidence type="ECO:0000313" key="8">
    <source>
        <dbReference type="Proteomes" id="UP000281549"/>
    </source>
</evidence>
<proteinExistence type="predicted"/>
<dbReference type="SUPFAM" id="SSF81324">
    <property type="entry name" value="Voltage-gated potassium channels"/>
    <property type="match status" value="1"/>
</dbReference>
<reference evidence="8" key="1">
    <citation type="journal article" date="2018" name="Nat. Microbiol.">
        <title>Leveraging single-cell genomics to expand the fungal tree of life.</title>
        <authorList>
            <person name="Ahrendt S.R."/>
            <person name="Quandt C.A."/>
            <person name="Ciobanu D."/>
            <person name="Clum A."/>
            <person name="Salamov A."/>
            <person name="Andreopoulos B."/>
            <person name="Cheng J.F."/>
            <person name="Woyke T."/>
            <person name="Pelin A."/>
            <person name="Henrissat B."/>
            <person name="Reynolds N.K."/>
            <person name="Benny G.L."/>
            <person name="Smith M.E."/>
            <person name="James T.Y."/>
            <person name="Grigoriev I.V."/>
        </authorList>
    </citation>
    <scope>NUCLEOTIDE SEQUENCE [LARGE SCALE GENOMIC DNA]</scope>
    <source>
        <strain evidence="8">CSF55</strain>
    </source>
</reference>
<keyword evidence="3 5" id="KW-1133">Transmembrane helix</keyword>
<gene>
    <name evidence="7" type="ORF">ROZALSC1DRAFT_25414</name>
</gene>
<dbReference type="InterPro" id="IPR005821">
    <property type="entry name" value="Ion_trans_dom"/>
</dbReference>
<dbReference type="AlphaFoldDB" id="A0A4P9YB16"/>
<evidence type="ECO:0000256" key="4">
    <source>
        <dbReference type="ARBA" id="ARBA00023136"/>
    </source>
</evidence>
<evidence type="ECO:0000256" key="2">
    <source>
        <dbReference type="ARBA" id="ARBA00022692"/>
    </source>
</evidence>
<comment type="subcellular location">
    <subcellularLocation>
        <location evidence="1">Membrane</location>
        <topology evidence="1">Multi-pass membrane protein</topology>
    </subcellularLocation>
</comment>
<feature type="transmembrane region" description="Helical" evidence="5">
    <location>
        <begin position="29"/>
        <end position="54"/>
    </location>
</feature>
<feature type="domain" description="Ion transport" evidence="6">
    <location>
        <begin position="19"/>
        <end position="103"/>
    </location>
</feature>
<protein>
    <recommendedName>
        <fullName evidence="6">Ion transport domain-containing protein</fullName>
    </recommendedName>
</protein>
<feature type="transmembrane region" description="Helical" evidence="5">
    <location>
        <begin position="60"/>
        <end position="79"/>
    </location>
</feature>
<evidence type="ECO:0000256" key="3">
    <source>
        <dbReference type="ARBA" id="ARBA00022989"/>
    </source>
</evidence>